<reference evidence="3" key="1">
    <citation type="submission" date="2017-09" db="EMBL/GenBank/DDBJ databases">
        <title>Depth-based differentiation of microbial function through sediment-hosted aquifers and enrichment of novel symbionts in the deep terrestrial subsurface.</title>
        <authorList>
            <person name="Probst A.J."/>
            <person name="Ladd B."/>
            <person name="Jarett J.K."/>
            <person name="Geller-Mcgrath D.E."/>
            <person name="Sieber C.M.K."/>
            <person name="Emerson J.B."/>
            <person name="Anantharaman K."/>
            <person name="Thomas B.C."/>
            <person name="Malmstrom R."/>
            <person name="Stieglmeier M."/>
            <person name="Klingl A."/>
            <person name="Woyke T."/>
            <person name="Ryan C.M."/>
            <person name="Banfield J.F."/>
        </authorList>
    </citation>
    <scope>NUCLEOTIDE SEQUENCE [LARGE SCALE GENOMIC DNA]</scope>
</reference>
<dbReference type="Proteomes" id="UP000228568">
    <property type="component" value="Unassembled WGS sequence"/>
</dbReference>
<sequence length="289" mass="33072">MKNRNHRIFNLICLFLMAFFGAGSVYTWQSSQTIDYTTQVADIPTFVYRNGDIILEEQNQFVSNEQLEITKEDDTTPVVTLEQFNQQESRSVDKHVDSQQLPKEINLDVPFTSQAPEKNWEEPWQDACEEAAVLMLDAYYNDYGLSVLSVKDEILKMVEWEEGQGWGGSIVIEKVKQFAEKFQISNFKFQIVEDPTVEDIKQYIANGNPVLVVASGKDLPNPHFKDGGPDYHALIIRGYTEDSFITNDPGTQFGKNFQYKYNDLMSAIHDWNDGDVKNGRSVILVIQSK</sequence>
<protein>
    <recommendedName>
        <fullName evidence="1">Peptidase C39-like domain-containing protein</fullName>
    </recommendedName>
</protein>
<gene>
    <name evidence="2" type="ORF">COX81_02850</name>
</gene>
<dbReference type="Gene3D" id="3.90.70.10">
    <property type="entry name" value="Cysteine proteinases"/>
    <property type="match status" value="1"/>
</dbReference>
<dbReference type="InterPro" id="IPR039564">
    <property type="entry name" value="Peptidase_C39-like"/>
</dbReference>
<organism evidence="2 3">
    <name type="scientific">Candidatus Magasanikbacteria bacterium CG_4_10_14_0_2_um_filter_37_12</name>
    <dbReference type="NCBI Taxonomy" id="1974637"/>
    <lineage>
        <taxon>Bacteria</taxon>
        <taxon>Candidatus Magasanikiibacteriota</taxon>
    </lineage>
</organism>
<dbReference type="Pfam" id="PF13529">
    <property type="entry name" value="Peptidase_C39_2"/>
    <property type="match status" value="1"/>
</dbReference>
<evidence type="ECO:0000313" key="2">
    <source>
        <dbReference type="EMBL" id="PIZ94722.1"/>
    </source>
</evidence>
<feature type="domain" description="Peptidase C39-like" evidence="1">
    <location>
        <begin position="107"/>
        <end position="249"/>
    </location>
</feature>
<name>A0A2M7V7L9_9BACT</name>
<dbReference type="EMBL" id="PFPK01000034">
    <property type="protein sequence ID" value="PIZ94722.1"/>
    <property type="molecule type" value="Genomic_DNA"/>
</dbReference>
<comment type="caution">
    <text evidence="2">The sequence shown here is derived from an EMBL/GenBank/DDBJ whole genome shotgun (WGS) entry which is preliminary data.</text>
</comment>
<dbReference type="AlphaFoldDB" id="A0A2M7V7L9"/>
<accession>A0A2M7V7L9</accession>
<evidence type="ECO:0000259" key="1">
    <source>
        <dbReference type="Pfam" id="PF13529"/>
    </source>
</evidence>
<evidence type="ECO:0000313" key="3">
    <source>
        <dbReference type="Proteomes" id="UP000228568"/>
    </source>
</evidence>
<proteinExistence type="predicted"/>